<comment type="caution">
    <text evidence="1">The sequence shown here is derived from an EMBL/GenBank/DDBJ whole genome shotgun (WGS) entry which is preliminary data.</text>
</comment>
<dbReference type="AlphaFoldDB" id="A0A9D5D493"/>
<evidence type="ECO:0000313" key="2">
    <source>
        <dbReference type="Proteomes" id="UP001085076"/>
    </source>
</evidence>
<sequence length="101" mass="11178">MQLGLHILLPTTAAVLLDNGGCIGEGPSSLLHIGLQKLRMKMAGQPCDLQFYRQPLRPSLVLVLEMPLITRIWSGRDSFCTEGNDRKQIQGVFGLMMKGKK</sequence>
<organism evidence="1 2">
    <name type="scientific">Dioscorea zingiberensis</name>
    <dbReference type="NCBI Taxonomy" id="325984"/>
    <lineage>
        <taxon>Eukaryota</taxon>
        <taxon>Viridiplantae</taxon>
        <taxon>Streptophyta</taxon>
        <taxon>Embryophyta</taxon>
        <taxon>Tracheophyta</taxon>
        <taxon>Spermatophyta</taxon>
        <taxon>Magnoliopsida</taxon>
        <taxon>Liliopsida</taxon>
        <taxon>Dioscoreales</taxon>
        <taxon>Dioscoreaceae</taxon>
        <taxon>Dioscorea</taxon>
    </lineage>
</organism>
<dbReference type="Proteomes" id="UP001085076">
    <property type="component" value="Miscellaneous, Linkage group lg01"/>
</dbReference>
<name>A0A9D5D493_9LILI</name>
<reference evidence="1" key="1">
    <citation type="submission" date="2021-03" db="EMBL/GenBank/DDBJ databases">
        <authorList>
            <person name="Li Z."/>
            <person name="Yang C."/>
        </authorList>
    </citation>
    <scope>NUCLEOTIDE SEQUENCE</scope>
    <source>
        <strain evidence="1">Dzin_1.0</strain>
        <tissue evidence="1">Leaf</tissue>
    </source>
</reference>
<protein>
    <submittedName>
        <fullName evidence="1">Uncharacterized protein</fullName>
    </submittedName>
</protein>
<dbReference type="EMBL" id="JAGGNH010000001">
    <property type="protein sequence ID" value="KAJ0984866.1"/>
    <property type="molecule type" value="Genomic_DNA"/>
</dbReference>
<keyword evidence="2" id="KW-1185">Reference proteome</keyword>
<accession>A0A9D5D493</accession>
<gene>
    <name evidence="1" type="ORF">J5N97_003222</name>
</gene>
<proteinExistence type="predicted"/>
<evidence type="ECO:0000313" key="1">
    <source>
        <dbReference type="EMBL" id="KAJ0984866.1"/>
    </source>
</evidence>
<reference evidence="1" key="2">
    <citation type="journal article" date="2022" name="Hortic Res">
        <title>The genome of Dioscorea zingiberensis sheds light on the biosynthesis, origin and evolution of the medicinally important diosgenin saponins.</title>
        <authorList>
            <person name="Li Y."/>
            <person name="Tan C."/>
            <person name="Li Z."/>
            <person name="Guo J."/>
            <person name="Li S."/>
            <person name="Chen X."/>
            <person name="Wang C."/>
            <person name="Dai X."/>
            <person name="Yang H."/>
            <person name="Song W."/>
            <person name="Hou L."/>
            <person name="Xu J."/>
            <person name="Tong Z."/>
            <person name="Xu A."/>
            <person name="Yuan X."/>
            <person name="Wang W."/>
            <person name="Yang Q."/>
            <person name="Chen L."/>
            <person name="Sun Z."/>
            <person name="Wang K."/>
            <person name="Pan B."/>
            <person name="Chen J."/>
            <person name="Bao Y."/>
            <person name="Liu F."/>
            <person name="Qi X."/>
            <person name="Gang D.R."/>
            <person name="Wen J."/>
            <person name="Li J."/>
        </authorList>
    </citation>
    <scope>NUCLEOTIDE SEQUENCE</scope>
    <source>
        <strain evidence="1">Dzin_1.0</strain>
    </source>
</reference>